<keyword evidence="2" id="KW-1185">Reference proteome</keyword>
<evidence type="ECO:0000313" key="2">
    <source>
        <dbReference type="Proteomes" id="UP000000442"/>
    </source>
</evidence>
<dbReference type="AlphaFoldDB" id="C0QCD1"/>
<protein>
    <submittedName>
        <fullName evidence="1">Uncharacterized protein</fullName>
    </submittedName>
</protein>
<dbReference type="Proteomes" id="UP000000442">
    <property type="component" value="Chromosome"/>
</dbReference>
<dbReference type="STRING" id="177437.HRM2_40910"/>
<proteinExistence type="predicted"/>
<organism evidence="1 2">
    <name type="scientific">Desulforapulum autotrophicum (strain ATCC 43914 / DSM 3382 / VKM B-1955 / HRM2)</name>
    <name type="common">Desulfobacterium autotrophicum</name>
    <dbReference type="NCBI Taxonomy" id="177437"/>
    <lineage>
        <taxon>Bacteria</taxon>
        <taxon>Pseudomonadati</taxon>
        <taxon>Thermodesulfobacteriota</taxon>
        <taxon>Desulfobacteria</taxon>
        <taxon>Desulfobacterales</taxon>
        <taxon>Desulfobacteraceae</taxon>
        <taxon>Desulforapulum</taxon>
    </lineage>
</organism>
<accession>C0QCD1</accession>
<dbReference type="KEGG" id="dat:HRM2_40910"/>
<gene>
    <name evidence="1" type="ordered locus">HRM2_40910</name>
</gene>
<sequence>MTRFIPDPRHPCSHKRKNSIEKVANGNWWLDMQNAGHGAVAARKDPAKQQIRSNNAPAGLLLFSSELKYSTFSTHCMVPVPGMVHKSRMETIVLTRRLCNGYLWRARLYAIAFVKLKPRFIFKGNFKR</sequence>
<dbReference type="HOGENOM" id="CLU_1956014_0_0_7"/>
<name>C0QCD1_DESAH</name>
<dbReference type="EMBL" id="CP001087">
    <property type="protein sequence ID" value="ACN17148.1"/>
    <property type="molecule type" value="Genomic_DNA"/>
</dbReference>
<evidence type="ECO:0000313" key="1">
    <source>
        <dbReference type="EMBL" id="ACN17148.1"/>
    </source>
</evidence>
<reference evidence="1 2" key="1">
    <citation type="journal article" date="2009" name="Environ. Microbiol.">
        <title>Genome sequence of Desulfobacterium autotrophicum HRM2, a marine sulfate reducer oxidizing organic carbon completely to carbon dioxide.</title>
        <authorList>
            <person name="Strittmatter A.W."/>
            <person name="Liesegang H."/>
            <person name="Rabus R."/>
            <person name="Decker I."/>
            <person name="Amann J."/>
            <person name="Andres S."/>
            <person name="Henne A."/>
            <person name="Fricke W.F."/>
            <person name="Martinez-Arias R."/>
            <person name="Bartels D."/>
            <person name="Goesmann A."/>
            <person name="Krause L."/>
            <person name="Puehler A."/>
            <person name="Klenk H.P."/>
            <person name="Richter M."/>
            <person name="Schuler M."/>
            <person name="Gloeckner F.O."/>
            <person name="Meyerdierks A."/>
            <person name="Gottschalk G."/>
            <person name="Amann R."/>
        </authorList>
    </citation>
    <scope>NUCLEOTIDE SEQUENCE [LARGE SCALE GENOMIC DNA]</scope>
    <source>
        <strain evidence="2">ATCC 43914 / DSM 3382 / HRM2</strain>
    </source>
</reference>